<evidence type="ECO:0000256" key="7">
    <source>
        <dbReference type="ARBA" id="ARBA00023121"/>
    </source>
</evidence>
<proteinExistence type="inferred from homology"/>
<evidence type="ECO:0000313" key="12">
    <source>
        <dbReference type="EMBL" id="KAJ3056797.1"/>
    </source>
</evidence>
<evidence type="ECO:0000256" key="1">
    <source>
        <dbReference type="ARBA" id="ARBA00004496"/>
    </source>
</evidence>
<gene>
    <name evidence="12" type="ORF">HK097_004061</name>
</gene>
<evidence type="ECO:0000256" key="9">
    <source>
        <dbReference type="SAM" id="MobiDB-lite"/>
    </source>
</evidence>
<dbReference type="InterPro" id="IPR041680">
    <property type="entry name" value="PH_8"/>
</dbReference>
<dbReference type="SMART" id="SM00233">
    <property type="entry name" value="PH"/>
    <property type="match status" value="1"/>
</dbReference>
<dbReference type="AlphaFoldDB" id="A0AAD5SK30"/>
<keyword evidence="3" id="KW-0813">Transport</keyword>
<dbReference type="Gene3D" id="2.40.160.120">
    <property type="match status" value="1"/>
</dbReference>
<dbReference type="EMBL" id="JADGJD010000020">
    <property type="protein sequence ID" value="KAJ3056797.1"/>
    <property type="molecule type" value="Genomic_DNA"/>
</dbReference>
<comment type="subcellular location">
    <subcellularLocation>
        <location evidence="1">Cytoplasm</location>
    </subcellularLocation>
</comment>
<name>A0AAD5SK30_9FUNG</name>
<comment type="caution">
    <text evidence="12">The sequence shown here is derived from an EMBL/GenBank/DDBJ whole genome shotgun (WGS) entry which is preliminary data.</text>
</comment>
<keyword evidence="4" id="KW-0963">Cytoplasm</keyword>
<feature type="domain" description="GOLD" evidence="11">
    <location>
        <begin position="1"/>
        <end position="203"/>
    </location>
</feature>
<dbReference type="PROSITE" id="PS01013">
    <property type="entry name" value="OSBP"/>
    <property type="match status" value="1"/>
</dbReference>
<protein>
    <recommendedName>
        <fullName evidence="14">Oxysterol-binding protein</fullName>
    </recommendedName>
</protein>
<dbReference type="GO" id="GO:0006887">
    <property type="term" value="P:exocytosis"/>
    <property type="evidence" value="ECO:0007669"/>
    <property type="project" value="TreeGrafter"/>
</dbReference>
<sequence>MQEVTIKPRSAFKHAVSVDGGGKELCWNFCTRKKNISFGLYKKIARNSADIGKYTLASGSQYEVGKDILVVVGGDDEPSSTPPSPKPTIIPRVRSSVASPFAMDSSMSAQLSPMDGMPRDTSSLRSMSELGDSPSSTGPSLKRGKNKFHDPELVEIVPVAHYESSKFTVKGCFYIEEPGTYVLVFDNSFSVNTSKKLFFFVALRDVEPAQASPRKEFEGWLMKKGNRKMQGYQKRWVRIDSDGTLSYYKHAGSFSRGTVALVNAAVRLDHDHRLIDIDSGQNLYHFKARSAQDFRVWTGVIEKFAISKSLTMDMDVGTTDALFSDAEFHTATGSQERELDDIQRRSEGIVSNLQQEVTQLKGVVDGLKAGSKGGKDQAAAAESLSDLANQVVTDARELHQRILNYSQNARLQRERQQVALRQLEGVLQACLVDNNRVRQRLGMEEVTVNTFAIGGSTTSVHVSDTERSSYTAASRDVFFDAETWETQNENDDDEEDSGDEHDYGSPDEFEEDEQSNGSTPAHSREPSGREPNGKLALNQNGVIIMESSAEVLPEQQAASSTQAPAPEAKPKTVARRTKLPATTVSMQGLSLMSILRNNMGKDLSTVAMPIALNEPINLLQKLCEELEYCELLDRAAKTTDTVERLCLVAAFSISAYASTVNRVGRKPFNPLLGETYEFIREDKGFKFVSEKVSHHPPVMACYAESPNYVFFQESLVKSKFWGKSMELIPTGTVHVAFPKLTEHYTWGKVTTCMRNIFSTSRYLEHYGTMKIMAHGSGHYCEVAFKESGYFASAKNEIVGTVYGPSGQKLMSLSGQWDKSIQKFHESAPNSLEVLWRARPCPPHHADMYGFTQFTAELNELTPDLDGSLPNTDTRYRPDQRMYEEGRAEEAEREKSRLEQKQREYRKQLETEGRAWTPQWFEFKAIAYGDDAESWQYRGGYFEKRGKFEKKIDLW</sequence>
<dbReference type="SUPFAM" id="SSF101576">
    <property type="entry name" value="Supernatant protein factor (SPF), C-terminal domain"/>
    <property type="match status" value="1"/>
</dbReference>
<dbReference type="GO" id="GO:0006897">
    <property type="term" value="P:endocytosis"/>
    <property type="evidence" value="ECO:0007669"/>
    <property type="project" value="TreeGrafter"/>
</dbReference>
<dbReference type="Pfam" id="PF01237">
    <property type="entry name" value="Oxysterol_BP"/>
    <property type="match status" value="1"/>
</dbReference>
<keyword evidence="6" id="KW-0445">Lipid transport</keyword>
<feature type="region of interest" description="Disordered" evidence="9">
    <location>
        <begin position="107"/>
        <end position="145"/>
    </location>
</feature>
<dbReference type="GO" id="GO:0030011">
    <property type="term" value="P:maintenance of cell polarity"/>
    <property type="evidence" value="ECO:0007669"/>
    <property type="project" value="TreeGrafter"/>
</dbReference>
<evidence type="ECO:0000256" key="5">
    <source>
        <dbReference type="ARBA" id="ARBA00022553"/>
    </source>
</evidence>
<organism evidence="12 13">
    <name type="scientific">Rhizophlyctis rosea</name>
    <dbReference type="NCBI Taxonomy" id="64517"/>
    <lineage>
        <taxon>Eukaryota</taxon>
        <taxon>Fungi</taxon>
        <taxon>Fungi incertae sedis</taxon>
        <taxon>Chytridiomycota</taxon>
        <taxon>Chytridiomycota incertae sedis</taxon>
        <taxon>Chytridiomycetes</taxon>
        <taxon>Rhizophlyctidales</taxon>
        <taxon>Rhizophlyctidaceae</taxon>
        <taxon>Rhizophlyctis</taxon>
    </lineage>
</organism>
<evidence type="ECO:0000256" key="2">
    <source>
        <dbReference type="ARBA" id="ARBA00008842"/>
    </source>
</evidence>
<dbReference type="Proteomes" id="UP001212841">
    <property type="component" value="Unassembled WGS sequence"/>
</dbReference>
<dbReference type="InterPro" id="IPR009038">
    <property type="entry name" value="GOLD_dom"/>
</dbReference>
<keyword evidence="13" id="KW-1185">Reference proteome</keyword>
<dbReference type="PANTHER" id="PTHR10972">
    <property type="entry name" value="OXYSTEROL-BINDING PROTEIN-RELATED"/>
    <property type="match status" value="1"/>
</dbReference>
<evidence type="ECO:0000256" key="4">
    <source>
        <dbReference type="ARBA" id="ARBA00022490"/>
    </source>
</evidence>
<dbReference type="GO" id="GO:0005886">
    <property type="term" value="C:plasma membrane"/>
    <property type="evidence" value="ECO:0007669"/>
    <property type="project" value="TreeGrafter"/>
</dbReference>
<feature type="compositionally biased region" description="Low complexity" evidence="9">
    <location>
        <begin position="553"/>
        <end position="566"/>
    </location>
</feature>
<dbReference type="GO" id="GO:0032541">
    <property type="term" value="C:cortical endoplasmic reticulum"/>
    <property type="evidence" value="ECO:0007669"/>
    <property type="project" value="TreeGrafter"/>
</dbReference>
<dbReference type="GO" id="GO:0035621">
    <property type="term" value="P:ER to Golgi ceramide transport"/>
    <property type="evidence" value="ECO:0007669"/>
    <property type="project" value="TreeGrafter"/>
</dbReference>
<dbReference type="Gene3D" id="3.30.70.3490">
    <property type="match status" value="1"/>
</dbReference>
<keyword evidence="5" id="KW-0597">Phosphoprotein</keyword>
<keyword evidence="7" id="KW-0446">Lipid-binding</keyword>
<dbReference type="InterPro" id="IPR000648">
    <property type="entry name" value="Oxysterol-bd"/>
</dbReference>
<dbReference type="InterPro" id="IPR011993">
    <property type="entry name" value="PH-like_dom_sf"/>
</dbReference>
<comment type="similarity">
    <text evidence="2 8">Belongs to the OSBP family.</text>
</comment>
<dbReference type="Gene3D" id="2.60.120.680">
    <property type="entry name" value="GOLD domain"/>
    <property type="match status" value="1"/>
</dbReference>
<dbReference type="GO" id="GO:0034727">
    <property type="term" value="P:piecemeal microautophagy of the nucleus"/>
    <property type="evidence" value="ECO:0007669"/>
    <property type="project" value="TreeGrafter"/>
</dbReference>
<evidence type="ECO:0000256" key="6">
    <source>
        <dbReference type="ARBA" id="ARBA00023055"/>
    </source>
</evidence>
<evidence type="ECO:0000259" key="11">
    <source>
        <dbReference type="PROSITE" id="PS50866"/>
    </source>
</evidence>
<dbReference type="SUPFAM" id="SSF50729">
    <property type="entry name" value="PH domain-like"/>
    <property type="match status" value="1"/>
</dbReference>
<feature type="region of interest" description="Disordered" evidence="9">
    <location>
        <begin position="480"/>
        <end position="535"/>
    </location>
</feature>
<evidence type="ECO:0000256" key="8">
    <source>
        <dbReference type="RuleBase" id="RU003844"/>
    </source>
</evidence>
<dbReference type="Gene3D" id="2.30.29.30">
    <property type="entry name" value="Pleckstrin-homology domain (PH domain)/Phosphotyrosine-binding domain (PTB)"/>
    <property type="match status" value="1"/>
</dbReference>
<reference evidence="12" key="1">
    <citation type="submission" date="2020-05" db="EMBL/GenBank/DDBJ databases">
        <title>Phylogenomic resolution of chytrid fungi.</title>
        <authorList>
            <person name="Stajich J.E."/>
            <person name="Amses K."/>
            <person name="Simmons R."/>
            <person name="Seto K."/>
            <person name="Myers J."/>
            <person name="Bonds A."/>
            <person name="Quandt C.A."/>
            <person name="Barry K."/>
            <person name="Liu P."/>
            <person name="Grigoriev I."/>
            <person name="Longcore J.E."/>
            <person name="James T.Y."/>
        </authorList>
    </citation>
    <scope>NUCLEOTIDE SEQUENCE</scope>
    <source>
        <strain evidence="12">JEL0318</strain>
    </source>
</reference>
<dbReference type="InterPro" id="IPR018494">
    <property type="entry name" value="Oxysterol-bd_CS"/>
</dbReference>
<dbReference type="GO" id="GO:0032934">
    <property type="term" value="F:sterol binding"/>
    <property type="evidence" value="ECO:0007669"/>
    <property type="project" value="TreeGrafter"/>
</dbReference>
<evidence type="ECO:0000256" key="3">
    <source>
        <dbReference type="ARBA" id="ARBA00022448"/>
    </source>
</evidence>
<dbReference type="GO" id="GO:0005829">
    <property type="term" value="C:cytosol"/>
    <property type="evidence" value="ECO:0007669"/>
    <property type="project" value="TreeGrafter"/>
</dbReference>
<feature type="region of interest" description="Disordered" evidence="9">
    <location>
        <begin position="551"/>
        <end position="577"/>
    </location>
</feature>
<feature type="region of interest" description="Disordered" evidence="9">
    <location>
        <begin position="861"/>
        <end position="901"/>
    </location>
</feature>
<evidence type="ECO:0000259" key="10">
    <source>
        <dbReference type="PROSITE" id="PS50003"/>
    </source>
</evidence>
<dbReference type="GO" id="GO:0120009">
    <property type="term" value="P:intermembrane lipid transfer"/>
    <property type="evidence" value="ECO:0007669"/>
    <property type="project" value="UniProtKB-ARBA"/>
</dbReference>
<feature type="compositionally biased region" description="Acidic residues" evidence="9">
    <location>
        <begin position="488"/>
        <end position="514"/>
    </location>
</feature>
<feature type="compositionally biased region" description="Basic and acidic residues" evidence="9">
    <location>
        <begin position="873"/>
        <end position="901"/>
    </location>
</feature>
<feature type="domain" description="PH" evidence="10">
    <location>
        <begin position="214"/>
        <end position="306"/>
    </location>
</feature>
<dbReference type="GO" id="GO:0097038">
    <property type="term" value="C:perinuclear endoplasmic reticulum"/>
    <property type="evidence" value="ECO:0007669"/>
    <property type="project" value="TreeGrafter"/>
</dbReference>
<dbReference type="PANTHER" id="PTHR10972:SF203">
    <property type="entry name" value="OXYSTEROL-BINDING PROTEIN HOMOLOG 3"/>
    <property type="match status" value="1"/>
</dbReference>
<dbReference type="PROSITE" id="PS50866">
    <property type="entry name" value="GOLD"/>
    <property type="match status" value="1"/>
</dbReference>
<dbReference type="SUPFAM" id="SSF144000">
    <property type="entry name" value="Oxysterol-binding protein-like"/>
    <property type="match status" value="1"/>
</dbReference>
<dbReference type="InterPro" id="IPR037239">
    <property type="entry name" value="OSBP_sf"/>
</dbReference>
<evidence type="ECO:0008006" key="14">
    <source>
        <dbReference type="Google" id="ProtNLM"/>
    </source>
</evidence>
<accession>A0AAD5SK30</accession>
<dbReference type="InterPro" id="IPR036598">
    <property type="entry name" value="GOLD_dom_sf"/>
</dbReference>
<dbReference type="FunFam" id="2.40.160.120:FF:000001">
    <property type="entry name" value="Oxysterol-binding protein"/>
    <property type="match status" value="1"/>
</dbReference>
<dbReference type="Pfam" id="PF15409">
    <property type="entry name" value="PH_8"/>
    <property type="match status" value="1"/>
</dbReference>
<evidence type="ECO:0000313" key="13">
    <source>
        <dbReference type="Proteomes" id="UP001212841"/>
    </source>
</evidence>
<dbReference type="InterPro" id="IPR001849">
    <property type="entry name" value="PH_domain"/>
</dbReference>
<dbReference type="PROSITE" id="PS50003">
    <property type="entry name" value="PH_DOMAIN"/>
    <property type="match status" value="1"/>
</dbReference>
<feature type="compositionally biased region" description="Basic and acidic residues" evidence="9">
    <location>
        <begin position="522"/>
        <end position="532"/>
    </location>
</feature>